<evidence type="ECO:0000313" key="2">
    <source>
        <dbReference type="Proteomes" id="UP001066276"/>
    </source>
</evidence>
<name>A0AAV7SCA6_PLEWA</name>
<dbReference type="Proteomes" id="UP001066276">
    <property type="component" value="Chromosome 4_2"/>
</dbReference>
<accession>A0AAV7SCA6</accession>
<feature type="non-terminal residue" evidence="1">
    <location>
        <position position="1"/>
    </location>
</feature>
<protein>
    <submittedName>
        <fullName evidence="1">Uncharacterized protein</fullName>
    </submittedName>
</protein>
<evidence type="ECO:0000313" key="1">
    <source>
        <dbReference type="EMBL" id="KAJ1161456.1"/>
    </source>
</evidence>
<sequence>LYWYWVGLVPRLDESPRESSCPVTVPAAHGIRMPDVAASSFLHGACPDQRCFAM</sequence>
<reference evidence="1" key="1">
    <citation type="journal article" date="2022" name="bioRxiv">
        <title>Sequencing and chromosome-scale assembly of the giantPleurodeles waltlgenome.</title>
        <authorList>
            <person name="Brown T."/>
            <person name="Elewa A."/>
            <person name="Iarovenko S."/>
            <person name="Subramanian E."/>
            <person name="Araus A.J."/>
            <person name="Petzold A."/>
            <person name="Susuki M."/>
            <person name="Suzuki K.-i.T."/>
            <person name="Hayashi T."/>
            <person name="Toyoda A."/>
            <person name="Oliveira C."/>
            <person name="Osipova E."/>
            <person name="Leigh N.D."/>
            <person name="Simon A."/>
            <person name="Yun M.H."/>
        </authorList>
    </citation>
    <scope>NUCLEOTIDE SEQUENCE</scope>
    <source>
        <strain evidence="1">20211129_DDA</strain>
        <tissue evidence="1">Liver</tissue>
    </source>
</reference>
<dbReference type="AlphaFoldDB" id="A0AAV7SCA6"/>
<organism evidence="1 2">
    <name type="scientific">Pleurodeles waltl</name>
    <name type="common">Iberian ribbed newt</name>
    <dbReference type="NCBI Taxonomy" id="8319"/>
    <lineage>
        <taxon>Eukaryota</taxon>
        <taxon>Metazoa</taxon>
        <taxon>Chordata</taxon>
        <taxon>Craniata</taxon>
        <taxon>Vertebrata</taxon>
        <taxon>Euteleostomi</taxon>
        <taxon>Amphibia</taxon>
        <taxon>Batrachia</taxon>
        <taxon>Caudata</taxon>
        <taxon>Salamandroidea</taxon>
        <taxon>Salamandridae</taxon>
        <taxon>Pleurodelinae</taxon>
        <taxon>Pleurodeles</taxon>
    </lineage>
</organism>
<keyword evidence="2" id="KW-1185">Reference proteome</keyword>
<gene>
    <name evidence="1" type="ORF">NDU88_001942</name>
</gene>
<feature type="non-terminal residue" evidence="1">
    <location>
        <position position="54"/>
    </location>
</feature>
<dbReference type="EMBL" id="JANPWB010000008">
    <property type="protein sequence ID" value="KAJ1161456.1"/>
    <property type="molecule type" value="Genomic_DNA"/>
</dbReference>
<comment type="caution">
    <text evidence="1">The sequence shown here is derived from an EMBL/GenBank/DDBJ whole genome shotgun (WGS) entry which is preliminary data.</text>
</comment>
<proteinExistence type="predicted"/>